<name>A0A0S2DAW9_LYSEN</name>
<dbReference type="Pfam" id="PF20736">
    <property type="entry name" value="Glyco_hydro127M"/>
    <property type="match status" value="1"/>
</dbReference>
<dbReference type="Proteomes" id="UP000061569">
    <property type="component" value="Chromosome"/>
</dbReference>
<dbReference type="Pfam" id="PF07944">
    <property type="entry name" value="Beta-AFase-like_GH127_cat"/>
    <property type="match status" value="1"/>
</dbReference>
<organism evidence="3 4">
    <name type="scientific">Lysobacter enzymogenes</name>
    <dbReference type="NCBI Taxonomy" id="69"/>
    <lineage>
        <taxon>Bacteria</taxon>
        <taxon>Pseudomonadati</taxon>
        <taxon>Pseudomonadota</taxon>
        <taxon>Gammaproteobacteria</taxon>
        <taxon>Lysobacterales</taxon>
        <taxon>Lysobacteraceae</taxon>
        <taxon>Lysobacter</taxon>
    </lineage>
</organism>
<reference evidence="3 4" key="1">
    <citation type="submission" date="2015-11" db="EMBL/GenBank/DDBJ databases">
        <title>Genome sequences of Lysobacter enzymogenes strain C3 and Lysobacter antibioticus ATCC 29479.</title>
        <authorList>
            <person name="Kobayashi D.Y."/>
        </authorList>
    </citation>
    <scope>NUCLEOTIDE SEQUENCE [LARGE SCALE GENOMIC DNA]</scope>
    <source>
        <strain evidence="3 4">C3</strain>
    </source>
</reference>
<dbReference type="InterPro" id="IPR049174">
    <property type="entry name" value="Beta-AFase-like"/>
</dbReference>
<feature type="domain" description="Non-reducing end beta-L-arabinofuranosidase-like GH127 middle" evidence="2">
    <location>
        <begin position="405"/>
        <end position="500"/>
    </location>
</feature>
<dbReference type="PANTHER" id="PTHR43465:SF2">
    <property type="entry name" value="DUF1680 DOMAIN PROTEIN (AFU_ORTHOLOGUE AFUA_1G08910)"/>
    <property type="match status" value="1"/>
</dbReference>
<gene>
    <name evidence="3" type="ORF">GLE_0190</name>
</gene>
<dbReference type="InterPro" id="IPR012878">
    <property type="entry name" value="Beta-AFase-like_GH127_cat"/>
</dbReference>
<evidence type="ECO:0000313" key="4">
    <source>
        <dbReference type="Proteomes" id="UP000061569"/>
    </source>
</evidence>
<dbReference type="AlphaFoldDB" id="A0A0S2DAW9"/>
<dbReference type="SUPFAM" id="SSF48208">
    <property type="entry name" value="Six-hairpin glycosidases"/>
    <property type="match status" value="1"/>
</dbReference>
<dbReference type="InterPro" id="IPR049046">
    <property type="entry name" value="Beta-AFase-like_GH127_middle"/>
</dbReference>
<evidence type="ECO:0008006" key="5">
    <source>
        <dbReference type="Google" id="ProtNLM"/>
    </source>
</evidence>
<dbReference type="InterPro" id="IPR008928">
    <property type="entry name" value="6-hairpin_glycosidase_sf"/>
</dbReference>
<evidence type="ECO:0000313" key="3">
    <source>
        <dbReference type="EMBL" id="ALN55549.1"/>
    </source>
</evidence>
<accession>A0A0S2DAW9</accession>
<dbReference type="KEGG" id="lez:GLE_0190"/>
<evidence type="ECO:0000259" key="1">
    <source>
        <dbReference type="Pfam" id="PF07944"/>
    </source>
</evidence>
<dbReference type="PATRIC" id="fig|69.6.peg.192"/>
<dbReference type="EMBL" id="CP013140">
    <property type="protein sequence ID" value="ALN55549.1"/>
    <property type="molecule type" value="Genomic_DNA"/>
</dbReference>
<sequence length="636" mass="69652">MRRYAPALDPAGIVLRGPLGEALDANLAGRLSHFIVDETSPAIALFAPERRARNEEGDWYGEHAGKWLSAAAKAAARSGDAQLLANLRRVADFLVSTQEADGYLGTYAPQRRFMRKQAPKPVSWDGAPSVRTWDIWTHAYLILGLLETHKHFPEPRYLDAARRIGRLCLRTLSAGDIDITDLGNHFGMSATVLLDPAVELYFATGEQDFLDLALTVLGQADAHPPLALLTRALAGADAAEIATGKAYQLAWNLVGLAKLHRASGHADYLRAVQALWRSIRERHLTLGGGPWGGVAHRSREVFNAPGAFSPQAYVETCSTLAWIQLNRELLTITGEARYAEEIERSAYNDLLAAQAPDGEDWCYYVFPNGRRVHTTYWRCCKSSGAMAVEEVPGVAYSLGEDGATTVNLYAAGSARIAHPLAGELTLAQDTAYPFDGEIRLRVSPRRAARFALRLRIPSWAQDARVAVNGAAAGGEPAPGDYFAIEREWRDGDEVVLRLPMRPVAHRALNRNVQESRAPDGSPVAQEVLRHGYIGFTCGPLVYATGLIDGFKSEETVRLPDAPTADWLHWSPPGADGAPPRLELRLDYRAPLAFEPYYRAGGRADGAWRLTWLSLAPPATAAHEDFAHDPQPPSKNW</sequence>
<proteinExistence type="predicted"/>
<protein>
    <recommendedName>
        <fullName evidence="5">Glycoside hydrolase family 127 protein</fullName>
    </recommendedName>
</protein>
<evidence type="ECO:0000259" key="2">
    <source>
        <dbReference type="Pfam" id="PF20736"/>
    </source>
</evidence>
<dbReference type="STRING" id="69.GLE_0190"/>
<feature type="domain" description="Non-reducing end beta-L-arabinofuranosidase-like GH127 catalytic" evidence="1">
    <location>
        <begin position="49"/>
        <end position="391"/>
    </location>
</feature>
<dbReference type="GO" id="GO:0005975">
    <property type="term" value="P:carbohydrate metabolic process"/>
    <property type="evidence" value="ECO:0007669"/>
    <property type="project" value="InterPro"/>
</dbReference>
<dbReference type="PANTHER" id="PTHR43465">
    <property type="entry name" value="DUF1680 DOMAIN PROTEIN (AFU_ORTHOLOGUE AFUA_1G08910)"/>
    <property type="match status" value="1"/>
</dbReference>